<keyword evidence="1" id="KW-0812">Transmembrane</keyword>
<reference evidence="2 3" key="1">
    <citation type="journal article" date="2019" name="Nat. Ecol. Evol.">
        <title>Megaphylogeny resolves global patterns of mushroom evolution.</title>
        <authorList>
            <person name="Varga T."/>
            <person name="Krizsan K."/>
            <person name="Foldi C."/>
            <person name="Dima B."/>
            <person name="Sanchez-Garcia M."/>
            <person name="Sanchez-Ramirez S."/>
            <person name="Szollosi G.J."/>
            <person name="Szarkandi J.G."/>
            <person name="Papp V."/>
            <person name="Albert L."/>
            <person name="Andreopoulos W."/>
            <person name="Angelini C."/>
            <person name="Antonin V."/>
            <person name="Barry K.W."/>
            <person name="Bougher N.L."/>
            <person name="Buchanan P."/>
            <person name="Buyck B."/>
            <person name="Bense V."/>
            <person name="Catcheside P."/>
            <person name="Chovatia M."/>
            <person name="Cooper J."/>
            <person name="Damon W."/>
            <person name="Desjardin D."/>
            <person name="Finy P."/>
            <person name="Geml J."/>
            <person name="Haridas S."/>
            <person name="Hughes K."/>
            <person name="Justo A."/>
            <person name="Karasinski D."/>
            <person name="Kautmanova I."/>
            <person name="Kiss B."/>
            <person name="Kocsube S."/>
            <person name="Kotiranta H."/>
            <person name="LaButti K.M."/>
            <person name="Lechner B.E."/>
            <person name="Liimatainen K."/>
            <person name="Lipzen A."/>
            <person name="Lukacs Z."/>
            <person name="Mihaltcheva S."/>
            <person name="Morgado L.N."/>
            <person name="Niskanen T."/>
            <person name="Noordeloos M.E."/>
            <person name="Ohm R.A."/>
            <person name="Ortiz-Santana B."/>
            <person name="Ovrebo C."/>
            <person name="Racz N."/>
            <person name="Riley R."/>
            <person name="Savchenko A."/>
            <person name="Shiryaev A."/>
            <person name="Soop K."/>
            <person name="Spirin V."/>
            <person name="Szebenyi C."/>
            <person name="Tomsovsky M."/>
            <person name="Tulloss R.E."/>
            <person name="Uehling J."/>
            <person name="Grigoriev I.V."/>
            <person name="Vagvolgyi C."/>
            <person name="Papp T."/>
            <person name="Martin F.M."/>
            <person name="Miettinen O."/>
            <person name="Hibbett D.S."/>
            <person name="Nagy L.G."/>
        </authorList>
    </citation>
    <scope>NUCLEOTIDE SEQUENCE [LARGE SCALE GENOMIC DNA]</scope>
    <source>
        <strain evidence="2 3">CBS 166.37</strain>
    </source>
</reference>
<protein>
    <submittedName>
        <fullName evidence="2">Uncharacterized protein</fullName>
    </submittedName>
</protein>
<keyword evidence="1" id="KW-0472">Membrane</keyword>
<keyword evidence="1" id="KW-1133">Transmembrane helix</keyword>
<gene>
    <name evidence="2" type="ORF">BDQ12DRAFT_86171</name>
</gene>
<evidence type="ECO:0000313" key="2">
    <source>
        <dbReference type="EMBL" id="TFK38972.1"/>
    </source>
</evidence>
<evidence type="ECO:0000256" key="1">
    <source>
        <dbReference type="SAM" id="Phobius"/>
    </source>
</evidence>
<dbReference type="EMBL" id="ML213601">
    <property type="protein sequence ID" value="TFK38972.1"/>
    <property type="molecule type" value="Genomic_DNA"/>
</dbReference>
<accession>A0A5C3M1G2</accession>
<sequence>MTFNYLRLDVHYLVRAHGTKRVADPYGLMEGWPMAFRSRRARSKACSRVRRSLIRPNHSNPILLLHYHSRHVQLSCYTFVPSLILTSIFFGLVALERTFSFSLGGPIAKFLLTRVHYPGHFFTP</sequence>
<dbReference type="AlphaFoldDB" id="A0A5C3M1G2"/>
<name>A0A5C3M1G2_9AGAR</name>
<dbReference type="Proteomes" id="UP000308652">
    <property type="component" value="Unassembled WGS sequence"/>
</dbReference>
<evidence type="ECO:0000313" key="3">
    <source>
        <dbReference type="Proteomes" id="UP000308652"/>
    </source>
</evidence>
<organism evidence="2 3">
    <name type="scientific">Crucibulum laeve</name>
    <dbReference type="NCBI Taxonomy" id="68775"/>
    <lineage>
        <taxon>Eukaryota</taxon>
        <taxon>Fungi</taxon>
        <taxon>Dikarya</taxon>
        <taxon>Basidiomycota</taxon>
        <taxon>Agaricomycotina</taxon>
        <taxon>Agaricomycetes</taxon>
        <taxon>Agaricomycetidae</taxon>
        <taxon>Agaricales</taxon>
        <taxon>Agaricineae</taxon>
        <taxon>Nidulariaceae</taxon>
        <taxon>Crucibulum</taxon>
    </lineage>
</organism>
<proteinExistence type="predicted"/>
<keyword evidence="3" id="KW-1185">Reference proteome</keyword>
<feature type="transmembrane region" description="Helical" evidence="1">
    <location>
        <begin position="74"/>
        <end position="95"/>
    </location>
</feature>